<dbReference type="EMBL" id="CAJOBI010020982">
    <property type="protein sequence ID" value="CAF4216394.1"/>
    <property type="molecule type" value="Genomic_DNA"/>
</dbReference>
<organism evidence="1 2">
    <name type="scientific">Rotaria magnacalcarata</name>
    <dbReference type="NCBI Taxonomy" id="392030"/>
    <lineage>
        <taxon>Eukaryota</taxon>
        <taxon>Metazoa</taxon>
        <taxon>Spiralia</taxon>
        <taxon>Gnathifera</taxon>
        <taxon>Rotifera</taxon>
        <taxon>Eurotatoria</taxon>
        <taxon>Bdelloidea</taxon>
        <taxon>Philodinida</taxon>
        <taxon>Philodinidae</taxon>
        <taxon>Rotaria</taxon>
    </lineage>
</organism>
<protein>
    <submittedName>
        <fullName evidence="1">Uncharacterized protein</fullName>
    </submittedName>
</protein>
<reference evidence="1" key="1">
    <citation type="submission" date="2021-02" db="EMBL/GenBank/DDBJ databases">
        <authorList>
            <person name="Nowell W R."/>
        </authorList>
    </citation>
    <scope>NUCLEOTIDE SEQUENCE</scope>
</reference>
<dbReference type="Proteomes" id="UP000676336">
    <property type="component" value="Unassembled WGS sequence"/>
</dbReference>
<dbReference type="AlphaFoldDB" id="A0A8S2SAS6"/>
<sequence length="84" mass="9614">VANPAALIKHNELEIVEEQLTTSITPSPFGTSKNSELFQRIPTDYSTSVYPFNINIPRKVTLNVGGVRHEGNIFFFFFYFILYL</sequence>
<evidence type="ECO:0000313" key="1">
    <source>
        <dbReference type="EMBL" id="CAF4216394.1"/>
    </source>
</evidence>
<feature type="non-terminal residue" evidence="1">
    <location>
        <position position="1"/>
    </location>
</feature>
<comment type="caution">
    <text evidence="1">The sequence shown here is derived from an EMBL/GenBank/DDBJ whole genome shotgun (WGS) entry which is preliminary data.</text>
</comment>
<evidence type="ECO:0000313" key="2">
    <source>
        <dbReference type="Proteomes" id="UP000676336"/>
    </source>
</evidence>
<accession>A0A8S2SAS6</accession>
<gene>
    <name evidence="1" type="ORF">SMN809_LOCUS22527</name>
</gene>
<proteinExistence type="predicted"/>
<name>A0A8S2SAS6_9BILA</name>